<keyword evidence="6" id="KW-1185">Reference proteome</keyword>
<comment type="caution">
    <text evidence="5">The sequence shown here is derived from an EMBL/GenBank/DDBJ whole genome shotgun (WGS) entry which is preliminary data.</text>
</comment>
<dbReference type="RefSeq" id="WP_404547622.1">
    <property type="nucleotide sequence ID" value="NZ_JADIKJ010000012.1"/>
</dbReference>
<evidence type="ECO:0000313" key="6">
    <source>
        <dbReference type="Proteomes" id="UP001620461"/>
    </source>
</evidence>
<dbReference type="EMBL" id="JADIKJ010000012">
    <property type="protein sequence ID" value="MFK2901073.1"/>
    <property type="molecule type" value="Genomic_DNA"/>
</dbReference>
<feature type="signal peptide" evidence="3">
    <location>
        <begin position="1"/>
        <end position="22"/>
    </location>
</feature>
<evidence type="ECO:0000256" key="3">
    <source>
        <dbReference type="SAM" id="SignalP"/>
    </source>
</evidence>
<keyword evidence="2" id="KW-0812">Transmembrane</keyword>
<evidence type="ECO:0000256" key="1">
    <source>
        <dbReference type="ARBA" id="ARBA00005710"/>
    </source>
</evidence>
<keyword evidence="2" id="KW-0813">Transport</keyword>
<dbReference type="Proteomes" id="UP001620461">
    <property type="component" value="Unassembled WGS sequence"/>
</dbReference>
<gene>
    <name evidence="5" type="ORF">ISP15_12060</name>
</gene>
<reference evidence="5 6" key="1">
    <citation type="submission" date="2020-10" db="EMBL/GenBank/DDBJ databases">
        <title>Phylogeny of dyella-like bacteria.</title>
        <authorList>
            <person name="Fu J."/>
        </authorList>
    </citation>
    <scope>NUCLEOTIDE SEQUENCE [LARGE SCALE GENOMIC DNA]</scope>
    <source>
        <strain evidence="5 6">JP1</strain>
    </source>
</reference>
<dbReference type="Pfam" id="PF01389">
    <property type="entry name" value="OmpA_membrane"/>
    <property type="match status" value="1"/>
</dbReference>
<proteinExistence type="inferred from homology"/>
<dbReference type="Gene3D" id="2.40.160.20">
    <property type="match status" value="1"/>
</dbReference>
<dbReference type="InterPro" id="IPR000498">
    <property type="entry name" value="OmpA-like_TM_dom"/>
</dbReference>
<evidence type="ECO:0000256" key="2">
    <source>
        <dbReference type="ARBA" id="ARBA00023114"/>
    </source>
</evidence>
<keyword evidence="3" id="KW-0732">Signal</keyword>
<comment type="similarity">
    <text evidence="1">Belongs to the outer membrane OOP (TC 1.B.6) superfamily. OmpA family.</text>
</comment>
<organism evidence="5 6">
    <name type="scientific">Dyella jejuensis</name>
    <dbReference type="NCBI Taxonomy" id="1432009"/>
    <lineage>
        <taxon>Bacteria</taxon>
        <taxon>Pseudomonadati</taxon>
        <taxon>Pseudomonadota</taxon>
        <taxon>Gammaproteobacteria</taxon>
        <taxon>Lysobacterales</taxon>
        <taxon>Rhodanobacteraceae</taxon>
        <taxon>Dyella</taxon>
    </lineage>
</organism>
<evidence type="ECO:0000259" key="4">
    <source>
        <dbReference type="Pfam" id="PF01389"/>
    </source>
</evidence>
<keyword evidence="2" id="KW-0626">Porin</keyword>
<evidence type="ECO:0000313" key="5">
    <source>
        <dbReference type="EMBL" id="MFK2901073.1"/>
    </source>
</evidence>
<keyword evidence="2" id="KW-0406">Ion transport</keyword>
<dbReference type="SUPFAM" id="SSF56925">
    <property type="entry name" value="OMPA-like"/>
    <property type="match status" value="1"/>
</dbReference>
<feature type="domain" description="Outer membrane protein OmpA-like transmembrane" evidence="4">
    <location>
        <begin position="43"/>
        <end position="209"/>
    </location>
</feature>
<dbReference type="InterPro" id="IPR011250">
    <property type="entry name" value="OMP/PagP_B-barrel"/>
</dbReference>
<sequence>MRKILFAVAFAAAGLVALPAAAQDTDRSLPGYQPEQAVGSGNWFIDANVGRTSDGNGGFAGDFGSTFGYSHSQRDHKTGYGLVGGYRWKIGQNLGLGLEAGYADLGNFKVQNAFHSHDVDQTDATNALHGWLVGVNGRINLTTDWYLSARGGYFHANDYDHTYTLAQAEDYGSFSTTRPGHDSYYAGIGTGWDINEHWGIGLSYDYYHAGAGKILNTATGSETTDLKRSTSIVSITGEYRF</sequence>
<name>A0ABW8JJN7_9GAMM</name>
<feature type="chain" id="PRO_5046402505" evidence="3">
    <location>
        <begin position="23"/>
        <end position="241"/>
    </location>
</feature>
<protein>
    <submittedName>
        <fullName evidence="5">Porin family protein</fullName>
    </submittedName>
</protein>
<accession>A0ABW8JJN7</accession>